<dbReference type="HOGENOM" id="CLU_1045404_0_0_9"/>
<name>U2LYP5_9FIRM</name>
<keyword evidence="1" id="KW-0472">Membrane</keyword>
<feature type="transmembrane region" description="Helical" evidence="1">
    <location>
        <begin position="20"/>
        <end position="42"/>
    </location>
</feature>
<evidence type="ECO:0000313" key="3">
    <source>
        <dbReference type="Proteomes" id="UP000016662"/>
    </source>
</evidence>
<reference evidence="2 3" key="1">
    <citation type="submission" date="2013-07" db="EMBL/GenBank/DDBJ databases">
        <authorList>
            <person name="Weinstock G."/>
            <person name="Sodergren E."/>
            <person name="Wylie T."/>
            <person name="Fulton L."/>
            <person name="Fulton R."/>
            <person name="Fronick C."/>
            <person name="O'Laughlin M."/>
            <person name="Godfrey J."/>
            <person name="Miner T."/>
            <person name="Herter B."/>
            <person name="Appelbaum E."/>
            <person name="Cordes M."/>
            <person name="Lek S."/>
            <person name="Wollam A."/>
            <person name="Pepin K.H."/>
            <person name="Palsikar V.B."/>
            <person name="Mitreva M."/>
            <person name="Wilson R.K."/>
        </authorList>
    </citation>
    <scope>NUCLEOTIDE SEQUENCE [LARGE SCALE GENOMIC DNA]</scope>
    <source>
        <strain evidence="2 3">ATCC 27760</strain>
    </source>
</reference>
<keyword evidence="1" id="KW-1133">Transmembrane helix</keyword>
<sequence>MQIRQNQSFSAQTLRTHRHLFWECWGVVLLGVLLWLLELFAAALLLRIQDTPPASLLTEQAVLWRIVQACWLVPAWLAWTVCRWRLWYHCTGAVSLLPRCRPAGTGKRLVLALQNTLLRTLLLQTVTLCLFGAYQLGQTAAHRTEGAPYLFWAVQLLVLGVLCLLGWVYVCLGLWCVPFVCFARPELPPWKVPAAAMQIMHGGRRELLALLGWYALQMLPLVTIPWVLPKAVLSVTVFCNLRCRLWCDAIANGTYRSLPRYVPSDK</sequence>
<feature type="transmembrane region" description="Helical" evidence="1">
    <location>
        <begin position="117"/>
        <end position="137"/>
    </location>
</feature>
<evidence type="ECO:0000313" key="2">
    <source>
        <dbReference type="EMBL" id="ERJ94609.1"/>
    </source>
</evidence>
<accession>U2LYP5</accession>
<dbReference type="PATRIC" id="fig|411473.3.peg.1679"/>
<feature type="transmembrane region" description="Helical" evidence="1">
    <location>
        <begin position="207"/>
        <end position="228"/>
    </location>
</feature>
<dbReference type="EMBL" id="AWVF01000251">
    <property type="protein sequence ID" value="ERJ94609.1"/>
    <property type="molecule type" value="Genomic_DNA"/>
</dbReference>
<organism evidence="2 3">
    <name type="scientific">Ruminococcus callidus ATCC 27760</name>
    <dbReference type="NCBI Taxonomy" id="411473"/>
    <lineage>
        <taxon>Bacteria</taxon>
        <taxon>Bacillati</taxon>
        <taxon>Bacillota</taxon>
        <taxon>Clostridia</taxon>
        <taxon>Eubacteriales</taxon>
        <taxon>Oscillospiraceae</taxon>
        <taxon>Ruminococcus</taxon>
    </lineage>
</organism>
<evidence type="ECO:0000256" key="1">
    <source>
        <dbReference type="SAM" id="Phobius"/>
    </source>
</evidence>
<dbReference type="Proteomes" id="UP000016662">
    <property type="component" value="Unassembled WGS sequence"/>
</dbReference>
<feature type="transmembrane region" description="Helical" evidence="1">
    <location>
        <begin position="149"/>
        <end position="182"/>
    </location>
</feature>
<dbReference type="RefSeq" id="WP_021683548.1">
    <property type="nucleotide sequence ID" value="NZ_KI260490.1"/>
</dbReference>
<protein>
    <submittedName>
        <fullName evidence="2">Uncharacterized protein</fullName>
    </submittedName>
</protein>
<keyword evidence="1" id="KW-0812">Transmembrane</keyword>
<gene>
    <name evidence="2" type="ORF">RUMCAL_02036</name>
</gene>
<dbReference type="AlphaFoldDB" id="U2LYP5"/>
<keyword evidence="3" id="KW-1185">Reference proteome</keyword>
<feature type="transmembrane region" description="Helical" evidence="1">
    <location>
        <begin position="62"/>
        <end position="79"/>
    </location>
</feature>
<dbReference type="GeneID" id="93692834"/>
<comment type="caution">
    <text evidence="2">The sequence shown here is derived from an EMBL/GenBank/DDBJ whole genome shotgun (WGS) entry which is preliminary data.</text>
</comment>
<proteinExistence type="predicted"/>